<evidence type="ECO:0000259" key="1">
    <source>
        <dbReference type="Pfam" id="PF08862"/>
    </source>
</evidence>
<keyword evidence="3" id="KW-1185">Reference proteome</keyword>
<dbReference type="Pfam" id="PF08862">
    <property type="entry name" value="DUF1829"/>
    <property type="match status" value="1"/>
</dbReference>
<gene>
    <name evidence="2" type="ORF">BKP37_02530</name>
</gene>
<organism evidence="2 3">
    <name type="scientific">Anaerobacillus alkalilacustris</name>
    <dbReference type="NCBI Taxonomy" id="393763"/>
    <lineage>
        <taxon>Bacteria</taxon>
        <taxon>Bacillati</taxon>
        <taxon>Bacillota</taxon>
        <taxon>Bacilli</taxon>
        <taxon>Bacillales</taxon>
        <taxon>Bacillaceae</taxon>
        <taxon>Anaerobacillus</taxon>
    </lineage>
</organism>
<feature type="domain" description="DUF1829" evidence="1">
    <location>
        <begin position="36"/>
        <end position="110"/>
    </location>
</feature>
<dbReference type="Proteomes" id="UP000179524">
    <property type="component" value="Unassembled WGS sequence"/>
</dbReference>
<proteinExistence type="predicted"/>
<dbReference type="AlphaFoldDB" id="A0A1S2LY05"/>
<sequence>MIFHWQVKRFLVHIYISLTQIIVRVLHITESAGFIGKSGRSQTFDFALPRTRKVKPKLIKAINNPTSESYKDPLLSFIDVQETKSDHVFLVLANDTNIVISDKFIQSLENII</sequence>
<reference evidence="2 3" key="1">
    <citation type="submission" date="2016-10" db="EMBL/GenBank/DDBJ databases">
        <title>Draft genome sequences of four alkaliphilic bacteria belonging to the Anaerobacillus genus.</title>
        <authorList>
            <person name="Bassil N.M."/>
            <person name="Lloyd J.R."/>
        </authorList>
    </citation>
    <scope>NUCLEOTIDE SEQUENCE [LARGE SCALE GENOMIC DNA]</scope>
    <source>
        <strain evidence="2 3">DSM 18345</strain>
    </source>
</reference>
<protein>
    <recommendedName>
        <fullName evidence="1">DUF1829 domain-containing protein</fullName>
    </recommendedName>
</protein>
<comment type="caution">
    <text evidence="2">The sequence shown here is derived from an EMBL/GenBank/DDBJ whole genome shotgun (WGS) entry which is preliminary data.</text>
</comment>
<dbReference type="EMBL" id="MLQR01000001">
    <property type="protein sequence ID" value="OIJ17399.1"/>
    <property type="molecule type" value="Genomic_DNA"/>
</dbReference>
<dbReference type="InterPro" id="IPR014961">
    <property type="entry name" value="DUF1829"/>
</dbReference>
<evidence type="ECO:0000313" key="2">
    <source>
        <dbReference type="EMBL" id="OIJ17399.1"/>
    </source>
</evidence>
<name>A0A1S2LY05_9BACI</name>
<accession>A0A1S2LY05</accession>
<evidence type="ECO:0000313" key="3">
    <source>
        <dbReference type="Proteomes" id="UP000179524"/>
    </source>
</evidence>